<sequence length="68" mass="7831">MVRQQRNRAARDPLFTLLGHTSMLLGKMDKGLGKQQKLDQQPLAVFMPNARLYESLQKDRRRFGFGLG</sequence>
<dbReference type="AlphaFoldDB" id="A0A1D1UZ74"/>
<evidence type="ECO:0000313" key="1">
    <source>
        <dbReference type="EMBL" id="GAU94919.1"/>
    </source>
</evidence>
<dbReference type="Proteomes" id="UP000186922">
    <property type="component" value="Unassembled WGS sequence"/>
</dbReference>
<dbReference type="EMBL" id="BDGG01000003">
    <property type="protein sequence ID" value="GAU94919.1"/>
    <property type="molecule type" value="Genomic_DNA"/>
</dbReference>
<name>A0A1D1UZ74_RAMVA</name>
<protein>
    <submittedName>
        <fullName evidence="1">Uncharacterized protein</fullName>
    </submittedName>
</protein>
<reference evidence="1 2" key="1">
    <citation type="journal article" date="2016" name="Nat. Commun.">
        <title>Extremotolerant tardigrade genome and improved radiotolerance of human cultured cells by tardigrade-unique protein.</title>
        <authorList>
            <person name="Hashimoto T."/>
            <person name="Horikawa D.D."/>
            <person name="Saito Y."/>
            <person name="Kuwahara H."/>
            <person name="Kozuka-Hata H."/>
            <person name="Shin-I T."/>
            <person name="Minakuchi Y."/>
            <person name="Ohishi K."/>
            <person name="Motoyama A."/>
            <person name="Aizu T."/>
            <person name="Enomoto A."/>
            <person name="Kondo K."/>
            <person name="Tanaka S."/>
            <person name="Hara Y."/>
            <person name="Koshikawa S."/>
            <person name="Sagara H."/>
            <person name="Miura T."/>
            <person name="Yokobori S."/>
            <person name="Miyagawa K."/>
            <person name="Suzuki Y."/>
            <person name="Kubo T."/>
            <person name="Oyama M."/>
            <person name="Kohara Y."/>
            <person name="Fujiyama A."/>
            <person name="Arakawa K."/>
            <person name="Katayama T."/>
            <person name="Toyoda A."/>
            <person name="Kunieda T."/>
        </authorList>
    </citation>
    <scope>NUCLEOTIDE SEQUENCE [LARGE SCALE GENOMIC DNA]</scope>
    <source>
        <strain evidence="1 2">YOKOZUNA-1</strain>
    </source>
</reference>
<gene>
    <name evidence="1" type="primary">RvY_06618-1</name>
    <name evidence="1" type="synonym">RvY_06618.1</name>
    <name evidence="1" type="ORF">RvY_06618</name>
</gene>
<proteinExistence type="predicted"/>
<comment type="caution">
    <text evidence="1">The sequence shown here is derived from an EMBL/GenBank/DDBJ whole genome shotgun (WGS) entry which is preliminary data.</text>
</comment>
<organism evidence="1 2">
    <name type="scientific">Ramazzottius varieornatus</name>
    <name type="common">Water bear</name>
    <name type="synonym">Tardigrade</name>
    <dbReference type="NCBI Taxonomy" id="947166"/>
    <lineage>
        <taxon>Eukaryota</taxon>
        <taxon>Metazoa</taxon>
        <taxon>Ecdysozoa</taxon>
        <taxon>Tardigrada</taxon>
        <taxon>Eutardigrada</taxon>
        <taxon>Parachela</taxon>
        <taxon>Hypsibioidea</taxon>
        <taxon>Ramazzottiidae</taxon>
        <taxon>Ramazzottius</taxon>
    </lineage>
</organism>
<accession>A0A1D1UZ74</accession>
<evidence type="ECO:0000313" key="2">
    <source>
        <dbReference type="Proteomes" id="UP000186922"/>
    </source>
</evidence>
<keyword evidence="2" id="KW-1185">Reference proteome</keyword>